<organism evidence="4 5">
    <name type="scientific">Plasmodium vivax Mauritania I</name>
    <dbReference type="NCBI Taxonomy" id="1035515"/>
    <lineage>
        <taxon>Eukaryota</taxon>
        <taxon>Sar</taxon>
        <taxon>Alveolata</taxon>
        <taxon>Apicomplexa</taxon>
        <taxon>Aconoidasida</taxon>
        <taxon>Haemosporida</taxon>
        <taxon>Plasmodiidae</taxon>
        <taxon>Plasmodium</taxon>
        <taxon>Plasmodium (Plasmodium)</taxon>
    </lineage>
</organism>
<dbReference type="PANTHER" id="PTHR12558">
    <property type="entry name" value="CELL DIVISION CYCLE 16,23,27"/>
    <property type="match status" value="1"/>
</dbReference>
<dbReference type="InterPro" id="IPR011990">
    <property type="entry name" value="TPR-like_helical_dom_sf"/>
</dbReference>
<dbReference type="InterPro" id="IPR019734">
    <property type="entry name" value="TPR_rpt"/>
</dbReference>
<keyword evidence="1 3" id="KW-0802">TPR repeat</keyword>
<dbReference type="Pfam" id="PF13181">
    <property type="entry name" value="TPR_8"/>
    <property type="match status" value="1"/>
</dbReference>
<feature type="repeat" description="TPR" evidence="3">
    <location>
        <begin position="172"/>
        <end position="205"/>
    </location>
</feature>
<feature type="repeat" description="TPR" evidence="3">
    <location>
        <begin position="239"/>
        <end position="272"/>
    </location>
</feature>
<name>A0A0J9TBF6_PLAVI</name>
<dbReference type="EMBL" id="KQ235070">
    <property type="protein sequence ID" value="KMZ92017.1"/>
    <property type="molecule type" value="Genomic_DNA"/>
</dbReference>
<evidence type="ECO:0000256" key="3">
    <source>
        <dbReference type="PROSITE-ProRule" id="PRU00339"/>
    </source>
</evidence>
<dbReference type="PANTHER" id="PTHR12558:SF13">
    <property type="entry name" value="CELL DIVISION CYCLE PROTEIN 27 HOMOLOG"/>
    <property type="match status" value="1"/>
</dbReference>
<dbReference type="SUPFAM" id="SSF48452">
    <property type="entry name" value="TPR-like"/>
    <property type="match status" value="1"/>
</dbReference>
<evidence type="ECO:0000256" key="2">
    <source>
        <dbReference type="ARBA" id="ARBA00038210"/>
    </source>
</evidence>
<reference evidence="4 5" key="1">
    <citation type="submission" date="2011-08" db="EMBL/GenBank/DDBJ databases">
        <title>The Genome Sequence of Plasmodium vivax Mauritania I.</title>
        <authorList>
            <consortium name="The Broad Institute Genome Sequencing Platform"/>
            <consortium name="The Broad Institute Genome Sequencing Center for Infectious Disease"/>
            <person name="Neafsey D."/>
            <person name="Carlton J."/>
            <person name="Barnwell J."/>
            <person name="Collins W."/>
            <person name="Escalante A."/>
            <person name="Mullikin J."/>
            <person name="Saul A."/>
            <person name="Guigo R."/>
            <person name="Camara F."/>
            <person name="Young S.K."/>
            <person name="Zeng Q."/>
            <person name="Gargeya S."/>
            <person name="Fitzgerald M."/>
            <person name="Haas B."/>
            <person name="Abouelleil A."/>
            <person name="Alvarado L."/>
            <person name="Arachchi H.M."/>
            <person name="Berlin A."/>
            <person name="Brown A."/>
            <person name="Chapman S.B."/>
            <person name="Chen Z."/>
            <person name="Dunbar C."/>
            <person name="Freedman E."/>
            <person name="Gearin G."/>
            <person name="Gellesch M."/>
            <person name="Goldberg J."/>
            <person name="Griggs A."/>
            <person name="Gujja S."/>
            <person name="Heiman D."/>
            <person name="Howarth C."/>
            <person name="Larson L."/>
            <person name="Lui A."/>
            <person name="MacDonald P.J.P."/>
            <person name="Montmayeur A."/>
            <person name="Murphy C."/>
            <person name="Neiman D."/>
            <person name="Pearson M."/>
            <person name="Priest M."/>
            <person name="Roberts A."/>
            <person name="Saif S."/>
            <person name="Shea T."/>
            <person name="Shenoy N."/>
            <person name="Sisk P."/>
            <person name="Stolte C."/>
            <person name="Sykes S."/>
            <person name="Wortman J."/>
            <person name="Nusbaum C."/>
            <person name="Birren B."/>
        </authorList>
    </citation>
    <scope>NUCLEOTIDE SEQUENCE [LARGE SCALE GENOMIC DNA]</scope>
    <source>
        <strain evidence="4 5">Mauritania I</strain>
    </source>
</reference>
<dbReference type="OrthoDB" id="420945at2759"/>
<proteinExistence type="inferred from homology"/>
<dbReference type="Proteomes" id="UP000053776">
    <property type="component" value="Unassembled WGS sequence"/>
</dbReference>
<dbReference type="PROSITE" id="PS50005">
    <property type="entry name" value="TPR"/>
    <property type="match status" value="2"/>
</dbReference>
<dbReference type="Gene3D" id="1.25.40.10">
    <property type="entry name" value="Tetratricopeptide repeat domain"/>
    <property type="match status" value="1"/>
</dbReference>
<evidence type="ECO:0000256" key="1">
    <source>
        <dbReference type="ARBA" id="ARBA00022803"/>
    </source>
</evidence>
<dbReference type="Pfam" id="PF13174">
    <property type="entry name" value="TPR_6"/>
    <property type="match status" value="1"/>
</dbReference>
<accession>A0A0J9TBF6</accession>
<evidence type="ECO:0000313" key="4">
    <source>
        <dbReference type="EMBL" id="KMZ92017.1"/>
    </source>
</evidence>
<evidence type="ECO:0000313" key="5">
    <source>
        <dbReference type="Proteomes" id="UP000053776"/>
    </source>
</evidence>
<gene>
    <name evidence="4" type="ORF">PVMG_02005</name>
</gene>
<comment type="similarity">
    <text evidence="2">Belongs to the APC3/CDC27 family.</text>
</comment>
<dbReference type="AlphaFoldDB" id="A0A0J9TBF6"/>
<sequence length="289" mass="33733">MGGFGSKNMEYYNYASMKLLERDKYTNEKEEEEDDQYCKETDIREAVKKAREIRNCNYKESMDLYIKALKMLKKLKENNSRIYRNVLEFEIRPQEIASSAPLNTSLEKNIHMKKEGETNYTCAPPNDNQAISLNNKIASLYNEIADLCCIHDFIEKSLFYYDKACSYNPSKIDYIYKKGVLFQQMNDTERAINTFKIILSAEPNHIPTLFSLGNLYRYIDNHIALSYFEAILKIEPNNTEVLSLIASCYDNLGKLNEAISYQNKAVQIDPDNFNHKKFAQRLIEMKSQN</sequence>
<dbReference type="SMART" id="SM00028">
    <property type="entry name" value="TPR"/>
    <property type="match status" value="4"/>
</dbReference>
<protein>
    <submittedName>
        <fullName evidence="4">Uncharacterized protein</fullName>
    </submittedName>
</protein>